<proteinExistence type="predicted"/>
<evidence type="ECO:0000313" key="2">
    <source>
        <dbReference type="Proteomes" id="UP001249851"/>
    </source>
</evidence>
<keyword evidence="2" id="KW-1185">Reference proteome</keyword>
<dbReference type="AlphaFoldDB" id="A0AAD9V620"/>
<dbReference type="EMBL" id="JARQWQ010000028">
    <property type="protein sequence ID" value="KAK2562593.1"/>
    <property type="molecule type" value="Genomic_DNA"/>
</dbReference>
<reference evidence="1" key="2">
    <citation type="journal article" date="2023" name="Science">
        <title>Genomic signatures of disease resistance in endangered staghorn corals.</title>
        <authorList>
            <person name="Vollmer S.V."/>
            <person name="Selwyn J.D."/>
            <person name="Despard B.A."/>
            <person name="Roesel C.L."/>
        </authorList>
    </citation>
    <scope>NUCLEOTIDE SEQUENCE</scope>
    <source>
        <strain evidence="1">K2</strain>
    </source>
</reference>
<protein>
    <submittedName>
        <fullName evidence="1">Uncharacterized protein</fullName>
    </submittedName>
</protein>
<name>A0AAD9V620_ACRCE</name>
<dbReference type="Proteomes" id="UP001249851">
    <property type="component" value="Unassembled WGS sequence"/>
</dbReference>
<accession>A0AAD9V620</accession>
<comment type="caution">
    <text evidence="1">The sequence shown here is derived from an EMBL/GenBank/DDBJ whole genome shotgun (WGS) entry which is preliminary data.</text>
</comment>
<organism evidence="1 2">
    <name type="scientific">Acropora cervicornis</name>
    <name type="common">Staghorn coral</name>
    <dbReference type="NCBI Taxonomy" id="6130"/>
    <lineage>
        <taxon>Eukaryota</taxon>
        <taxon>Metazoa</taxon>
        <taxon>Cnidaria</taxon>
        <taxon>Anthozoa</taxon>
        <taxon>Hexacorallia</taxon>
        <taxon>Scleractinia</taxon>
        <taxon>Astrocoeniina</taxon>
        <taxon>Acroporidae</taxon>
        <taxon>Acropora</taxon>
    </lineage>
</organism>
<evidence type="ECO:0000313" key="1">
    <source>
        <dbReference type="EMBL" id="KAK2562593.1"/>
    </source>
</evidence>
<sequence>MKAGITRMVAVTNDIHSKQSLELAEPYSRFIFALILRDSTGIFSINFCHCHLKIHVLFFEIRRTEDKFAMGGHVT</sequence>
<gene>
    <name evidence="1" type="ORF">P5673_014278</name>
</gene>
<reference evidence="1" key="1">
    <citation type="journal article" date="2023" name="G3 (Bethesda)">
        <title>Whole genome assembly and annotation of the endangered Caribbean coral Acropora cervicornis.</title>
        <authorList>
            <person name="Selwyn J.D."/>
            <person name="Vollmer S.V."/>
        </authorList>
    </citation>
    <scope>NUCLEOTIDE SEQUENCE</scope>
    <source>
        <strain evidence="1">K2</strain>
    </source>
</reference>